<reference evidence="2 3" key="1">
    <citation type="journal article" date="2018" name="Nat. Biotechnol.">
        <title>A standardized bacterial taxonomy based on genome phylogeny substantially revises the tree of life.</title>
        <authorList>
            <person name="Parks D.H."/>
            <person name="Chuvochina M."/>
            <person name="Waite D.W."/>
            <person name="Rinke C."/>
            <person name="Skarshewski A."/>
            <person name="Chaumeil P.A."/>
            <person name="Hugenholtz P."/>
        </authorList>
    </citation>
    <scope>NUCLEOTIDE SEQUENCE [LARGE SCALE GENOMIC DNA]</scope>
    <source>
        <strain evidence="2">UBA10948</strain>
    </source>
</reference>
<proteinExistence type="predicted"/>
<dbReference type="Pfam" id="PF12773">
    <property type="entry name" value="DZR"/>
    <property type="match status" value="1"/>
</dbReference>
<feature type="domain" description="DZANK-type" evidence="1">
    <location>
        <begin position="13"/>
        <end position="56"/>
    </location>
</feature>
<dbReference type="AlphaFoldDB" id="A0A354Z232"/>
<sequence>MFLFIARLMFNICANCSQEQSNDLKFCTSCGTLLKSCCPECGNELKEEWEYCGSCGHKMGS</sequence>
<evidence type="ECO:0000259" key="1">
    <source>
        <dbReference type="Pfam" id="PF12773"/>
    </source>
</evidence>
<organism evidence="2 3">
    <name type="scientific">Syntrophomonas wolfei</name>
    <dbReference type="NCBI Taxonomy" id="863"/>
    <lineage>
        <taxon>Bacteria</taxon>
        <taxon>Bacillati</taxon>
        <taxon>Bacillota</taxon>
        <taxon>Clostridia</taxon>
        <taxon>Eubacteriales</taxon>
        <taxon>Syntrophomonadaceae</taxon>
        <taxon>Syntrophomonas</taxon>
    </lineage>
</organism>
<evidence type="ECO:0000313" key="2">
    <source>
        <dbReference type="EMBL" id="HBK54522.1"/>
    </source>
</evidence>
<evidence type="ECO:0000313" key="3">
    <source>
        <dbReference type="Proteomes" id="UP000263273"/>
    </source>
</evidence>
<comment type="caution">
    <text evidence="2">The sequence shown here is derived from an EMBL/GenBank/DDBJ whole genome shotgun (WGS) entry which is preliminary data.</text>
</comment>
<dbReference type="EMBL" id="DNZF01000247">
    <property type="protein sequence ID" value="HBK54522.1"/>
    <property type="molecule type" value="Genomic_DNA"/>
</dbReference>
<name>A0A354Z232_9FIRM</name>
<dbReference type="InterPro" id="IPR025874">
    <property type="entry name" value="DZR"/>
</dbReference>
<accession>A0A354Z232</accession>
<gene>
    <name evidence="2" type="ORF">DDZ44_11360</name>
</gene>
<dbReference type="Proteomes" id="UP000263273">
    <property type="component" value="Unassembled WGS sequence"/>
</dbReference>
<protein>
    <submittedName>
        <fullName evidence="2">Zinc-ribbon domain-containing protein</fullName>
    </submittedName>
</protein>